<keyword evidence="8 9" id="KW-0961">Cell wall biogenesis/degradation</keyword>
<evidence type="ECO:0000256" key="9">
    <source>
        <dbReference type="PROSITE-ProRule" id="PRU01373"/>
    </source>
</evidence>
<dbReference type="GO" id="GO:0071972">
    <property type="term" value="F:peptidoglycan L,D-transpeptidase activity"/>
    <property type="evidence" value="ECO:0007669"/>
    <property type="project" value="TreeGrafter"/>
</dbReference>
<feature type="compositionally biased region" description="Low complexity" evidence="10">
    <location>
        <begin position="224"/>
        <end position="237"/>
    </location>
</feature>
<evidence type="ECO:0000256" key="5">
    <source>
        <dbReference type="ARBA" id="ARBA00022801"/>
    </source>
</evidence>
<feature type="compositionally biased region" description="Low complexity" evidence="10">
    <location>
        <begin position="177"/>
        <end position="194"/>
    </location>
</feature>
<feature type="region of interest" description="Disordered" evidence="10">
    <location>
        <begin position="161"/>
        <end position="237"/>
    </location>
</feature>
<evidence type="ECO:0000256" key="8">
    <source>
        <dbReference type="ARBA" id="ARBA00023316"/>
    </source>
</evidence>
<evidence type="ECO:0000256" key="11">
    <source>
        <dbReference type="SAM" id="SignalP"/>
    </source>
</evidence>
<reference evidence="13 14" key="1">
    <citation type="submission" date="2016-04" db="EMBL/GenBank/DDBJ databases">
        <authorList>
            <person name="Evans L.H."/>
            <person name="Alamgir A."/>
            <person name="Owens N."/>
            <person name="Weber N.D."/>
            <person name="Virtaneva K."/>
            <person name="Barbian K."/>
            <person name="Babar A."/>
            <person name="Rosenke K."/>
        </authorList>
    </citation>
    <scope>NUCLEOTIDE SEQUENCE [LARGE SCALE GENOMIC DNA]</scope>
    <source>
        <strain evidence="13 14">PMB02</strain>
    </source>
</reference>
<comment type="similarity">
    <text evidence="2">Belongs to the YkuD family.</text>
</comment>
<evidence type="ECO:0000256" key="1">
    <source>
        <dbReference type="ARBA" id="ARBA00004752"/>
    </source>
</evidence>
<dbReference type="UniPathway" id="UPA00219"/>
<keyword evidence="3" id="KW-0328">Glycosyltransferase</keyword>
<evidence type="ECO:0000256" key="3">
    <source>
        <dbReference type="ARBA" id="ARBA00022676"/>
    </source>
</evidence>
<accession>A0A179SHC1</accession>
<dbReference type="GO" id="GO:0071555">
    <property type="term" value="P:cell wall organization"/>
    <property type="evidence" value="ECO:0007669"/>
    <property type="project" value="UniProtKB-UniRule"/>
</dbReference>
<keyword evidence="6 9" id="KW-0133">Cell shape</keyword>
<feature type="domain" description="L,D-TPase catalytic" evidence="12">
    <location>
        <begin position="262"/>
        <end position="391"/>
    </location>
</feature>
<evidence type="ECO:0000256" key="7">
    <source>
        <dbReference type="ARBA" id="ARBA00022984"/>
    </source>
</evidence>
<dbReference type="Proteomes" id="UP000078316">
    <property type="component" value="Unassembled WGS sequence"/>
</dbReference>
<name>A0A179SHC1_9HYPH</name>
<dbReference type="FunFam" id="2.40.440.10:FF:000002">
    <property type="entry name" value="L,D-transpeptidase ErfK/SrfK"/>
    <property type="match status" value="1"/>
</dbReference>
<sequence>MRRLGRLLPALLLCGAGAAHAMSADESPAGWWAPTLRDCADPASPRAFEIRLKPAAEARLTAHDLRCRIDKVSDTAIGYRLHMRCTRPAGDPGDDARAEARQIVVDAIGPVTMRADGRRVYRCRSRPAASAAPAPGNAAATAPALPLPDAPLRLTALAPEAAPAPGPALTPGPAPTTNPAVAPSAAVPGAAGAPDPAPVPDAPVRLAARPAELLPPPPAPEPAAPGLAAPGSAGPRLSPSPVALPAVRRAKVIGYPGAHGPGTIVVDTAARFLYLVRGDGTALRYRVAVGRPGTTWKGVETVTAKQEWPQWTPTPEMRRSRPGLPRHVAGGPRNPLGARALYLGSSLYRIHGTTDPRSIGRAASAGCFRMLNEDVIELYRFVPVGTRVEVI</sequence>
<feature type="active site" description="Nucleophile" evidence="9">
    <location>
        <position position="367"/>
    </location>
</feature>
<dbReference type="InterPro" id="IPR038063">
    <property type="entry name" value="Transpep_catalytic_dom"/>
</dbReference>
<dbReference type="GO" id="GO:0016757">
    <property type="term" value="F:glycosyltransferase activity"/>
    <property type="evidence" value="ECO:0007669"/>
    <property type="project" value="UniProtKB-KW"/>
</dbReference>
<evidence type="ECO:0000256" key="2">
    <source>
        <dbReference type="ARBA" id="ARBA00005992"/>
    </source>
</evidence>
<feature type="signal peptide" evidence="11">
    <location>
        <begin position="1"/>
        <end position="21"/>
    </location>
</feature>
<evidence type="ECO:0000313" key="14">
    <source>
        <dbReference type="Proteomes" id="UP000078316"/>
    </source>
</evidence>
<dbReference type="GO" id="GO:0005576">
    <property type="term" value="C:extracellular region"/>
    <property type="evidence" value="ECO:0007669"/>
    <property type="project" value="TreeGrafter"/>
</dbReference>
<evidence type="ECO:0000256" key="4">
    <source>
        <dbReference type="ARBA" id="ARBA00022679"/>
    </source>
</evidence>
<proteinExistence type="inferred from homology"/>
<keyword evidence="7 9" id="KW-0573">Peptidoglycan synthesis</keyword>
<dbReference type="RefSeq" id="WP_064503785.1">
    <property type="nucleotide sequence ID" value="NZ_LWHQ01000008.1"/>
</dbReference>
<comment type="pathway">
    <text evidence="1 9">Cell wall biogenesis; peptidoglycan biosynthesis.</text>
</comment>
<dbReference type="InterPro" id="IPR050979">
    <property type="entry name" value="LD-transpeptidase"/>
</dbReference>
<evidence type="ECO:0000313" key="13">
    <source>
        <dbReference type="EMBL" id="OAS26849.1"/>
    </source>
</evidence>
<dbReference type="InterPro" id="IPR005490">
    <property type="entry name" value="LD_TPept_cat_dom"/>
</dbReference>
<dbReference type="SUPFAM" id="SSF141523">
    <property type="entry name" value="L,D-transpeptidase catalytic domain-like"/>
    <property type="match status" value="1"/>
</dbReference>
<feature type="compositionally biased region" description="Pro residues" evidence="10">
    <location>
        <begin position="162"/>
        <end position="176"/>
    </location>
</feature>
<dbReference type="Gene3D" id="2.40.440.10">
    <property type="entry name" value="L,D-transpeptidase catalytic domain-like"/>
    <property type="match status" value="1"/>
</dbReference>
<feature type="region of interest" description="Disordered" evidence="10">
    <location>
        <begin position="307"/>
        <end position="330"/>
    </location>
</feature>
<keyword evidence="5" id="KW-0378">Hydrolase</keyword>
<feature type="active site" description="Proton donor/acceptor" evidence="9">
    <location>
        <position position="351"/>
    </location>
</feature>
<evidence type="ECO:0000259" key="12">
    <source>
        <dbReference type="PROSITE" id="PS52029"/>
    </source>
</evidence>
<dbReference type="GO" id="GO:0018104">
    <property type="term" value="P:peptidoglycan-protein cross-linking"/>
    <property type="evidence" value="ECO:0007669"/>
    <property type="project" value="TreeGrafter"/>
</dbReference>
<dbReference type="PANTHER" id="PTHR30582:SF24">
    <property type="entry name" value="L,D-TRANSPEPTIDASE ERFK_SRFK-RELATED"/>
    <property type="match status" value="1"/>
</dbReference>
<dbReference type="CDD" id="cd16913">
    <property type="entry name" value="YkuD_like"/>
    <property type="match status" value="1"/>
</dbReference>
<dbReference type="STRING" id="427683.A5481_03825"/>
<dbReference type="AlphaFoldDB" id="A0A179SHC1"/>
<dbReference type="GO" id="GO:0008360">
    <property type="term" value="P:regulation of cell shape"/>
    <property type="evidence" value="ECO:0007669"/>
    <property type="project" value="UniProtKB-UniRule"/>
</dbReference>
<feature type="compositionally biased region" description="Pro residues" evidence="10">
    <location>
        <begin position="213"/>
        <end position="223"/>
    </location>
</feature>
<organism evidence="13 14">
    <name type="scientific">Methylobacterium platani</name>
    <dbReference type="NCBI Taxonomy" id="427683"/>
    <lineage>
        <taxon>Bacteria</taxon>
        <taxon>Pseudomonadati</taxon>
        <taxon>Pseudomonadota</taxon>
        <taxon>Alphaproteobacteria</taxon>
        <taxon>Hyphomicrobiales</taxon>
        <taxon>Methylobacteriaceae</taxon>
        <taxon>Methylobacterium</taxon>
    </lineage>
</organism>
<dbReference type="EMBL" id="LWHQ01000008">
    <property type="protein sequence ID" value="OAS26849.1"/>
    <property type="molecule type" value="Genomic_DNA"/>
</dbReference>
<dbReference type="Pfam" id="PF03734">
    <property type="entry name" value="YkuD"/>
    <property type="match status" value="1"/>
</dbReference>
<keyword evidence="11" id="KW-0732">Signal</keyword>
<comment type="caution">
    <text evidence="13">The sequence shown here is derived from an EMBL/GenBank/DDBJ whole genome shotgun (WGS) entry which is preliminary data.</text>
</comment>
<dbReference type="PANTHER" id="PTHR30582">
    <property type="entry name" value="L,D-TRANSPEPTIDASE"/>
    <property type="match status" value="1"/>
</dbReference>
<keyword evidence="4" id="KW-0808">Transferase</keyword>
<dbReference type="PROSITE" id="PS52029">
    <property type="entry name" value="LD_TPASE"/>
    <property type="match status" value="1"/>
</dbReference>
<feature type="compositionally biased region" description="Low complexity" evidence="10">
    <location>
        <begin position="202"/>
        <end position="212"/>
    </location>
</feature>
<evidence type="ECO:0000256" key="6">
    <source>
        <dbReference type="ARBA" id="ARBA00022960"/>
    </source>
</evidence>
<feature type="chain" id="PRO_5008106061" description="L,D-TPase catalytic domain-containing protein" evidence="11">
    <location>
        <begin position="22"/>
        <end position="391"/>
    </location>
</feature>
<gene>
    <name evidence="13" type="ORF">A5481_03825</name>
</gene>
<evidence type="ECO:0000256" key="10">
    <source>
        <dbReference type="SAM" id="MobiDB-lite"/>
    </source>
</evidence>
<protein>
    <recommendedName>
        <fullName evidence="12">L,D-TPase catalytic domain-containing protein</fullName>
    </recommendedName>
</protein>